<protein>
    <submittedName>
        <fullName evidence="3">Telomere length regulation protein TEL2</fullName>
    </submittedName>
</protein>
<dbReference type="InterPro" id="IPR013809">
    <property type="entry name" value="ENTH"/>
</dbReference>
<dbReference type="Pfam" id="PF10193">
    <property type="entry name" value="Telomere_reg-2"/>
    <property type="match status" value="1"/>
</dbReference>
<accession>A0A6G0ZI11</accession>
<feature type="compositionally biased region" description="Basic and acidic residues" evidence="1">
    <location>
        <begin position="258"/>
        <end position="272"/>
    </location>
</feature>
<dbReference type="InterPro" id="IPR038528">
    <property type="entry name" value="TEL2_C_sf"/>
</dbReference>
<dbReference type="SMART" id="SM00273">
    <property type="entry name" value="ENTH"/>
    <property type="match status" value="1"/>
</dbReference>
<comment type="caution">
    <text evidence="3">The sequence shown here is derived from an EMBL/GenBank/DDBJ whole genome shotgun (WGS) entry which is preliminary data.</text>
</comment>
<dbReference type="Gene3D" id="1.25.40.720">
    <property type="entry name" value="Telomere length regulation protein 2, C-terminal domain"/>
    <property type="match status" value="2"/>
</dbReference>
<dbReference type="OrthoDB" id="4033880at2759"/>
<dbReference type="FunFam" id="1.25.40.90:FF:000006">
    <property type="entry name" value="Clathrin interactor 1"/>
    <property type="match status" value="1"/>
</dbReference>
<dbReference type="GO" id="GO:0005768">
    <property type="term" value="C:endosome"/>
    <property type="evidence" value="ECO:0007669"/>
    <property type="project" value="TreeGrafter"/>
</dbReference>
<dbReference type="GO" id="GO:0005886">
    <property type="term" value="C:plasma membrane"/>
    <property type="evidence" value="ECO:0007669"/>
    <property type="project" value="TreeGrafter"/>
</dbReference>
<evidence type="ECO:0000256" key="1">
    <source>
        <dbReference type="SAM" id="MobiDB-lite"/>
    </source>
</evidence>
<dbReference type="InterPro" id="IPR019337">
    <property type="entry name" value="Telomere_length_regulation_dom"/>
</dbReference>
<dbReference type="GO" id="GO:0030276">
    <property type="term" value="F:clathrin binding"/>
    <property type="evidence" value="ECO:0007669"/>
    <property type="project" value="TreeGrafter"/>
</dbReference>
<gene>
    <name evidence="3" type="ORF">FWK35_00002265</name>
</gene>
<sequence length="1359" mass="153922">MVVGSGRKVFVNWFLVGFLYRIVNLCRYNLDITTLATNSICGKYENSPTKTNVVLNYTEIEAKVREATNDEAWGPTGNLMQEVAQATFMFEHFPEVMGMLWKRMLHENKKNWRRTYKSLLLLNYLVKNGSERVVTSAREHIYDLRGLENYSYVDEFGKDQGINIRHKVRELIDFVQDDDKLREERKKAKKNKDKYIGLSSEAMGYKGAGIEKWDEAPRWKKDSNNEFSDKKSSSTLGFEESPNNSDENDIVDSEPELDLPHKPSAEAYKDRSMSPTKIQSPAKHRTPIKRIDLGAAAHYGKTQTVINSPVATNNPLDTETSSVDLLNIVGNSNKQSNDFGDFNAVFSAAPSTDIAVENNSTSNDEFADFSSAFTQSMSLNSNSTNLSNQKIISNSDLLTSLPQTSTNGTSRNLLDLNFDALDNTATGMMLKTLLESIHQRSDSDIKRILQEFIEYLPGPMTPQKFMKLDCYPNYSEVIKVYSQILEIILEKINFVDYIDLILPIFAPDGGTLEMLDISLHILLNYITSNALSLKTDNAIELISSILTSDFIKSSLIIETLNSNHNRFMVIIEFVLSLPHRIANKVGKNIPKLFTPVEFSNRIMNHVLFVIDQLSQFYILENKKPNTTPLSIVLGKTIASHLQNDFSTSLKILECWCLDENYAVIIRNILSEVDRRAVDRLGYLFCRKLSTSDSLHNLISNAVIDEPNWNYTLCKKMIFLFYHEDDNIALNLMNYLYLVQKYSNSNILSTIILELVQIWGDKSALYHTPFEQHYYLSKLIIIGSVCLSNITLDDEFKNNVEIKLFEGVPIHLESSEEKVRTIGMIVAEIIIGIVKCNEKEGAPTLNFKYDNLQEESKLIVKSLNELKNFKNSKKLVFNDAFKMLNNFFEDSNIIKTPCSNTASTLHKQVVENTNNTIENILDSDDDEFEPFDLSNDVEMDVKNRPKYVRDLIDGLNEQKDCKVWLGSLEASESLIKSQLPDDDVSFAIELLTLLIGMERQFYKDDFESLRYQSAVAVVTIFPYDCAKHLCHLFYESIGKYAVSHRILILNVLTGAAKELSGFQKAEEKQEEQITEVNTSKYWEDIIKKRVQLKTRIISNPRKPIKCQSNRFVSIADAFFFPLIRGNLIEPIVSQQTDNAKQINILGVHLLNSLSVILCCAINSTHATRMGVELLEWTWSLRFHKDVKIRIAVMGCLAAVLLSVPKSRLVDLGSSLAEFVMWLENVVTSEGVMNKVDNEVNQEARQFAIQVLLLYRNTVGSSLPLNQMIQPVTFAQNSNTENQSSGNLNKLQLGSTWSGVKGLNIDLDNLLSPGSKSPNSISMSMNQMANNNNSLGGKQNAFFDSNDVLMPTQQAFSASFK</sequence>
<dbReference type="GO" id="GO:0006897">
    <property type="term" value="P:endocytosis"/>
    <property type="evidence" value="ECO:0007669"/>
    <property type="project" value="TreeGrafter"/>
</dbReference>
<feature type="region of interest" description="Disordered" evidence="1">
    <location>
        <begin position="220"/>
        <end position="286"/>
    </location>
</feature>
<reference evidence="3 4" key="1">
    <citation type="submission" date="2019-08" db="EMBL/GenBank/DDBJ databases">
        <title>Whole genome of Aphis craccivora.</title>
        <authorList>
            <person name="Voronova N.V."/>
            <person name="Shulinski R.S."/>
            <person name="Bandarenka Y.V."/>
            <person name="Zhorov D.G."/>
            <person name="Warner D."/>
        </authorList>
    </citation>
    <scope>NUCLEOTIDE SEQUENCE [LARGE SCALE GENOMIC DNA]</scope>
    <source>
        <strain evidence="3">180601</strain>
        <tissue evidence="3">Whole Body</tissue>
    </source>
</reference>
<evidence type="ECO:0000313" key="3">
    <source>
        <dbReference type="EMBL" id="KAF0770814.1"/>
    </source>
</evidence>
<dbReference type="PANTHER" id="PTHR12276">
    <property type="entry name" value="EPSIN/ENT-RELATED"/>
    <property type="match status" value="1"/>
</dbReference>
<dbReference type="PANTHER" id="PTHR12276:SF45">
    <property type="entry name" value="CLATHRIN INTERACTOR 1"/>
    <property type="match status" value="1"/>
</dbReference>
<dbReference type="CDD" id="cd16989">
    <property type="entry name" value="ENTH_EpsinR"/>
    <property type="match status" value="1"/>
</dbReference>
<feature type="domain" description="ENTH" evidence="2">
    <location>
        <begin position="52"/>
        <end position="185"/>
    </location>
</feature>
<dbReference type="GO" id="GO:0030125">
    <property type="term" value="C:clathrin vesicle coat"/>
    <property type="evidence" value="ECO:0007669"/>
    <property type="project" value="TreeGrafter"/>
</dbReference>
<proteinExistence type="predicted"/>
<dbReference type="EMBL" id="VUJU01000383">
    <property type="protein sequence ID" value="KAF0770814.1"/>
    <property type="molecule type" value="Genomic_DNA"/>
</dbReference>
<feature type="compositionally biased region" description="Acidic residues" evidence="1">
    <location>
        <begin position="246"/>
        <end position="257"/>
    </location>
</feature>
<dbReference type="PROSITE" id="PS50942">
    <property type="entry name" value="ENTH"/>
    <property type="match status" value="1"/>
</dbReference>
<evidence type="ECO:0000259" key="2">
    <source>
        <dbReference type="PROSITE" id="PS50942"/>
    </source>
</evidence>
<dbReference type="Gene3D" id="1.25.40.90">
    <property type="match status" value="1"/>
</dbReference>
<dbReference type="InterPro" id="IPR008942">
    <property type="entry name" value="ENTH_VHS"/>
</dbReference>
<dbReference type="Pfam" id="PF01417">
    <property type="entry name" value="ENTH"/>
    <property type="match status" value="1"/>
</dbReference>
<dbReference type="SUPFAM" id="SSF48464">
    <property type="entry name" value="ENTH/VHS domain"/>
    <property type="match status" value="1"/>
</dbReference>
<feature type="compositionally biased region" description="Basic and acidic residues" evidence="1">
    <location>
        <begin position="220"/>
        <end position="232"/>
    </location>
</feature>
<evidence type="ECO:0000313" key="4">
    <source>
        <dbReference type="Proteomes" id="UP000478052"/>
    </source>
</evidence>
<feature type="compositionally biased region" description="Polar residues" evidence="1">
    <location>
        <begin position="233"/>
        <end position="245"/>
    </location>
</feature>
<name>A0A6G0ZI11_APHCR</name>
<dbReference type="Proteomes" id="UP000478052">
    <property type="component" value="Unassembled WGS sequence"/>
</dbReference>
<organism evidence="3 4">
    <name type="scientific">Aphis craccivora</name>
    <name type="common">Cowpea aphid</name>
    <dbReference type="NCBI Taxonomy" id="307492"/>
    <lineage>
        <taxon>Eukaryota</taxon>
        <taxon>Metazoa</taxon>
        <taxon>Ecdysozoa</taxon>
        <taxon>Arthropoda</taxon>
        <taxon>Hexapoda</taxon>
        <taxon>Insecta</taxon>
        <taxon>Pterygota</taxon>
        <taxon>Neoptera</taxon>
        <taxon>Paraneoptera</taxon>
        <taxon>Hemiptera</taxon>
        <taxon>Sternorrhyncha</taxon>
        <taxon>Aphidomorpha</taxon>
        <taxon>Aphidoidea</taxon>
        <taxon>Aphididae</taxon>
        <taxon>Aphidini</taxon>
        <taxon>Aphis</taxon>
        <taxon>Aphis</taxon>
    </lineage>
</organism>
<dbReference type="GO" id="GO:0005543">
    <property type="term" value="F:phospholipid binding"/>
    <property type="evidence" value="ECO:0007669"/>
    <property type="project" value="TreeGrafter"/>
</dbReference>
<keyword evidence="4" id="KW-1185">Reference proteome</keyword>